<dbReference type="Pfam" id="PF08242">
    <property type="entry name" value="Methyltransf_12"/>
    <property type="match status" value="1"/>
</dbReference>
<dbReference type="OrthoDB" id="9791837at2"/>
<reference evidence="4" key="2">
    <citation type="submission" date="2017-05" db="EMBL/GenBank/DDBJ databases">
        <authorList>
            <consortium name="The Broad Institute Genomics Platform"/>
            <consortium name="The Broad Institute Genomic Center for Infectious Diseases"/>
            <person name="Earl A."/>
            <person name="Manson A."/>
            <person name="Schwartman J."/>
            <person name="Gilmore M."/>
            <person name="Abouelleil A."/>
            <person name="Cao P."/>
            <person name="Chapman S."/>
            <person name="Cusick C."/>
            <person name="Shea T."/>
            <person name="Young S."/>
            <person name="Neafsey D."/>
            <person name="Nusbaum C."/>
            <person name="Birren B."/>
        </authorList>
    </citation>
    <scope>NUCLEOTIDE SEQUENCE</scope>
    <source>
        <strain evidence="4">9E7_DIV0242</strain>
    </source>
</reference>
<protein>
    <recommendedName>
        <fullName evidence="2">Methyltransferase type 12 domain-containing protein</fullName>
    </recommendedName>
</protein>
<dbReference type="EMBL" id="CP147247">
    <property type="protein sequence ID" value="WYJ88778.1"/>
    <property type="molecule type" value="Genomic_DNA"/>
</dbReference>
<gene>
    <name evidence="4" type="ORF">A5888_000497</name>
    <name evidence="3" type="ORF">A5888_000533</name>
</gene>
<accession>A0A242KCC2</accession>
<evidence type="ECO:0000313" key="3">
    <source>
        <dbReference type="EMBL" id="OTP18719.1"/>
    </source>
</evidence>
<dbReference type="EMBL" id="NGMM01000001">
    <property type="protein sequence ID" value="OTP18719.1"/>
    <property type="molecule type" value="Genomic_DNA"/>
</dbReference>
<dbReference type="SUPFAM" id="SSF53335">
    <property type="entry name" value="S-adenosyl-L-methionine-dependent methyltransferases"/>
    <property type="match status" value="1"/>
</dbReference>
<evidence type="ECO:0000313" key="5">
    <source>
        <dbReference type="Proteomes" id="UP000195141"/>
    </source>
</evidence>
<evidence type="ECO:0000259" key="2">
    <source>
        <dbReference type="Pfam" id="PF08242"/>
    </source>
</evidence>
<evidence type="ECO:0000313" key="4">
    <source>
        <dbReference type="EMBL" id="WYJ88778.1"/>
    </source>
</evidence>
<dbReference type="RefSeq" id="WP_086347677.1">
    <property type="nucleotide sequence ID" value="NZ_CP147247.1"/>
</dbReference>
<dbReference type="InterPro" id="IPR013217">
    <property type="entry name" value="Methyltransf_12"/>
</dbReference>
<keyword evidence="5" id="KW-1185">Reference proteome</keyword>
<reference evidence="3" key="1">
    <citation type="submission" date="2017-05" db="EMBL/GenBank/DDBJ databases">
        <title>The Genome Sequence of Enterococcus sp. 9E7_DIV0242.</title>
        <authorList>
            <consortium name="The Broad Institute Genomics Platform"/>
            <consortium name="The Broad Institute Genomic Center for Infectious Diseases"/>
            <person name="Earl A."/>
            <person name="Manson A."/>
            <person name="Schwartman J."/>
            <person name="Gilmore M."/>
            <person name="Abouelleil A."/>
            <person name="Cao P."/>
            <person name="Chapman S."/>
            <person name="Cusick C."/>
            <person name="Shea T."/>
            <person name="Young S."/>
            <person name="Neafsey D."/>
            <person name="Nusbaum C."/>
            <person name="Birren B."/>
        </authorList>
    </citation>
    <scope>NUCLEOTIDE SEQUENCE [LARGE SCALE GENOMIC DNA]</scope>
    <source>
        <strain evidence="3">9E7_DIV0242</strain>
    </source>
</reference>
<reference evidence="4" key="3">
    <citation type="submission" date="2024-03" db="EMBL/GenBank/DDBJ databases">
        <title>The Genome Sequence of Enterococcus sp. DIV0242b.</title>
        <authorList>
            <consortium name="The Broad Institute Genomics Platform"/>
            <consortium name="The Broad Institute Microbial Omics Core"/>
            <consortium name="The Broad Institute Genomic Center for Infectious Diseases"/>
            <person name="Earl A."/>
            <person name="Manson A."/>
            <person name="Gilmore M."/>
            <person name="Schwartman J."/>
            <person name="Shea T."/>
            <person name="Abouelleil A."/>
            <person name="Cao P."/>
            <person name="Chapman S."/>
            <person name="Cusick C."/>
            <person name="Young S."/>
            <person name="Neafsey D."/>
            <person name="Nusbaum C."/>
            <person name="Birren B."/>
        </authorList>
    </citation>
    <scope>NUCLEOTIDE SEQUENCE</scope>
    <source>
        <strain evidence="4">9E7_DIV0242</strain>
    </source>
</reference>
<dbReference type="GO" id="GO:0016740">
    <property type="term" value="F:transferase activity"/>
    <property type="evidence" value="ECO:0007669"/>
    <property type="project" value="UniProtKB-KW"/>
</dbReference>
<dbReference type="PANTHER" id="PTHR43861:SF3">
    <property type="entry name" value="PUTATIVE (AFU_ORTHOLOGUE AFUA_2G14390)-RELATED"/>
    <property type="match status" value="1"/>
</dbReference>
<dbReference type="InterPro" id="IPR029063">
    <property type="entry name" value="SAM-dependent_MTases_sf"/>
</dbReference>
<proteinExistence type="predicted"/>
<keyword evidence="1" id="KW-0808">Transferase</keyword>
<dbReference type="PANTHER" id="PTHR43861">
    <property type="entry name" value="TRANS-ACONITATE 2-METHYLTRANSFERASE-RELATED"/>
    <property type="match status" value="1"/>
</dbReference>
<dbReference type="Gene3D" id="3.40.50.150">
    <property type="entry name" value="Vaccinia Virus protein VP39"/>
    <property type="match status" value="1"/>
</dbReference>
<sequence>MSNVSKFEMMAKRYDSEDRLAVATIIANELREKISPHHYETALDFGCGTGLVGLQLTDLFQQMIFTDPSTGMIEQVEKKLAEQKITTVSAMNIDLLSESESKTAIQVDCIYMSQVLLHISDTKQVFEKLKPLIKPNGRLLIVDFDLTATVQSSEIHPGFSHEQLTTLAEAAGYKTITITTFYHGKNLLMNQDTSMFIMEATV</sequence>
<dbReference type="CDD" id="cd02440">
    <property type="entry name" value="AdoMet_MTases"/>
    <property type="match status" value="1"/>
</dbReference>
<evidence type="ECO:0000256" key="1">
    <source>
        <dbReference type="ARBA" id="ARBA00022679"/>
    </source>
</evidence>
<feature type="domain" description="Methyltransferase type 12" evidence="2">
    <location>
        <begin position="43"/>
        <end position="139"/>
    </location>
</feature>
<dbReference type="AlphaFoldDB" id="A0A242KCC2"/>
<organism evidence="3">
    <name type="scientific">Candidatus Enterococcus clewellii</name>
    <dbReference type="NCBI Taxonomy" id="1834193"/>
    <lineage>
        <taxon>Bacteria</taxon>
        <taxon>Bacillati</taxon>
        <taxon>Bacillota</taxon>
        <taxon>Bacilli</taxon>
        <taxon>Lactobacillales</taxon>
        <taxon>Enterococcaceae</taxon>
        <taxon>Enterococcus</taxon>
    </lineage>
</organism>
<name>A0A242KCC2_9ENTE</name>
<dbReference type="Proteomes" id="UP000195141">
    <property type="component" value="Chromosome"/>
</dbReference>